<reference evidence="3" key="2">
    <citation type="submission" date="2021-04" db="EMBL/GenBank/DDBJ databases">
        <authorList>
            <person name="Gilroy R."/>
        </authorList>
    </citation>
    <scope>NUCLEOTIDE SEQUENCE</scope>
    <source>
        <strain evidence="3">MalCec1-1739</strain>
    </source>
</reference>
<feature type="signal peptide" evidence="2">
    <location>
        <begin position="1"/>
        <end position="18"/>
    </location>
</feature>
<reference evidence="3" key="1">
    <citation type="journal article" date="2021" name="PeerJ">
        <title>Extensive microbial diversity within the chicken gut microbiome revealed by metagenomics and culture.</title>
        <authorList>
            <person name="Gilroy R."/>
            <person name="Ravi A."/>
            <person name="Getino M."/>
            <person name="Pursley I."/>
            <person name="Horton D.L."/>
            <person name="Alikhan N.F."/>
            <person name="Baker D."/>
            <person name="Gharbi K."/>
            <person name="Hall N."/>
            <person name="Watson M."/>
            <person name="Adriaenssens E.M."/>
            <person name="Foster-Nyarko E."/>
            <person name="Jarju S."/>
            <person name="Secka A."/>
            <person name="Antonio M."/>
            <person name="Oren A."/>
            <person name="Chaudhuri R.R."/>
            <person name="La Ragione R."/>
            <person name="Hildebrand F."/>
            <person name="Pallen M.J."/>
        </authorList>
    </citation>
    <scope>NUCLEOTIDE SEQUENCE</scope>
    <source>
        <strain evidence="3">MalCec1-1739</strain>
    </source>
</reference>
<proteinExistence type="predicted"/>
<gene>
    <name evidence="3" type="ORF">IAA93_01305</name>
</gene>
<organism evidence="3 4">
    <name type="scientific">Candidatus Avibacteroides avistercoris</name>
    <dbReference type="NCBI Taxonomy" id="2840690"/>
    <lineage>
        <taxon>Bacteria</taxon>
        <taxon>Pseudomonadati</taxon>
        <taxon>Bacteroidota</taxon>
        <taxon>Bacteroidia</taxon>
        <taxon>Bacteroidales</taxon>
        <taxon>Bacteroidaceae</taxon>
        <taxon>Bacteroidaceae incertae sedis</taxon>
        <taxon>Candidatus Avibacteroides</taxon>
    </lineage>
</organism>
<feature type="non-terminal residue" evidence="3">
    <location>
        <position position="356"/>
    </location>
</feature>
<sequence>MRRHLLILLMCLSSMISAAQGDIQFSILPVADESLPQTVADALTLKLKQIMTRNNAASANRHNVFGIEAEISIDDTYTSAGLMDQVSFAKGTLTLVMTNTVDGSLYHSAEFDLTGDASGGTDKALRNMVTSIKTKDPQFTRFIRVGRQRIAEYYAKNCPYILSKAQNLVDVGRYEEAQSYLSAISETLPCFEQASAMMRQLHEYTSDAAPDTVVIEKTVVIPVERVVEKPVPATAPQPTPRPEPQPAPQPDPQPAIEGVDCNITISEPDFDCRVISCRGNKQQKTIAITVEMINRNADRNQNEYSALKSVIDCNGRELKSFGVDGSYNIKMPPHVTVRRTFYVKNIYERIPSLSYV</sequence>
<protein>
    <submittedName>
        <fullName evidence="3">Uncharacterized protein</fullName>
    </submittedName>
</protein>
<evidence type="ECO:0000256" key="2">
    <source>
        <dbReference type="SAM" id="SignalP"/>
    </source>
</evidence>
<evidence type="ECO:0000313" key="3">
    <source>
        <dbReference type="EMBL" id="HJD52355.1"/>
    </source>
</evidence>
<feature type="chain" id="PRO_5038931692" evidence="2">
    <location>
        <begin position="19"/>
        <end position="356"/>
    </location>
</feature>
<name>A0A9D2ZTJ2_9BACT</name>
<dbReference type="AlphaFoldDB" id="A0A9D2ZTJ2"/>
<accession>A0A9D2ZTJ2</accession>
<comment type="caution">
    <text evidence="3">The sequence shown here is derived from an EMBL/GenBank/DDBJ whole genome shotgun (WGS) entry which is preliminary data.</text>
</comment>
<dbReference type="EMBL" id="DWUP01000025">
    <property type="protein sequence ID" value="HJD52355.1"/>
    <property type="molecule type" value="Genomic_DNA"/>
</dbReference>
<feature type="compositionally biased region" description="Pro residues" evidence="1">
    <location>
        <begin position="233"/>
        <end position="253"/>
    </location>
</feature>
<keyword evidence="2" id="KW-0732">Signal</keyword>
<dbReference type="Proteomes" id="UP000787625">
    <property type="component" value="Unassembled WGS sequence"/>
</dbReference>
<evidence type="ECO:0000256" key="1">
    <source>
        <dbReference type="SAM" id="MobiDB-lite"/>
    </source>
</evidence>
<evidence type="ECO:0000313" key="4">
    <source>
        <dbReference type="Proteomes" id="UP000787625"/>
    </source>
</evidence>
<feature type="region of interest" description="Disordered" evidence="1">
    <location>
        <begin position="230"/>
        <end position="257"/>
    </location>
</feature>